<dbReference type="InterPro" id="IPR002220">
    <property type="entry name" value="DapA-like"/>
</dbReference>
<protein>
    <submittedName>
        <fullName evidence="3">Dihydrodipicolinate synthase family protein</fullName>
    </submittedName>
</protein>
<evidence type="ECO:0000313" key="3">
    <source>
        <dbReference type="EMBL" id="MCP8937845.1"/>
    </source>
</evidence>
<comment type="similarity">
    <text evidence="2">Belongs to the DapA family.</text>
</comment>
<name>A0ABT1L8L8_9HYPH</name>
<evidence type="ECO:0000256" key="1">
    <source>
        <dbReference type="ARBA" id="ARBA00023239"/>
    </source>
</evidence>
<dbReference type="RefSeq" id="WP_254739201.1">
    <property type="nucleotide sequence ID" value="NZ_JANCLU010000003.1"/>
</dbReference>
<dbReference type="EMBL" id="JANCLU010000003">
    <property type="protein sequence ID" value="MCP8937845.1"/>
    <property type="molecule type" value="Genomic_DNA"/>
</dbReference>
<evidence type="ECO:0000256" key="2">
    <source>
        <dbReference type="PIRNR" id="PIRNR001365"/>
    </source>
</evidence>
<organism evidence="3 4">
    <name type="scientific">Alsobacter ponti</name>
    <dbReference type="NCBI Taxonomy" id="2962936"/>
    <lineage>
        <taxon>Bacteria</taxon>
        <taxon>Pseudomonadati</taxon>
        <taxon>Pseudomonadota</taxon>
        <taxon>Alphaproteobacteria</taxon>
        <taxon>Hyphomicrobiales</taxon>
        <taxon>Alsobacteraceae</taxon>
        <taxon>Alsobacter</taxon>
    </lineage>
</organism>
<dbReference type="SMART" id="SM01130">
    <property type="entry name" value="DHDPS"/>
    <property type="match status" value="1"/>
</dbReference>
<sequence length="301" mass="31544">MTGTTTQAGSRFGLSVALVTPFTADAAIDHERLVSHAEWCLGHGCDSITLFGTTGEGASIGLAGRQQMLGALAGHGIAARDVVAGVAAASLHETVEQARLALDFGCKGLLLAPPFYFKGVSDEGLFRWFAKVLETLGPKARDVILYHIPSVTAVGISIGLIDRLRAAFPGVVTGVKDSSGDAANTQALLDRHGDLAILVGDERQLAAAVRNGAQGTICGMANFAPALIRPVAIEGRDDPRVKEIVDMILELPVTPAVKALVAHKLGDPDWLHARPPLEALPEAEARRLGAAFDRIMEARAA</sequence>
<dbReference type="Gene3D" id="3.20.20.70">
    <property type="entry name" value="Aldolase class I"/>
    <property type="match status" value="1"/>
</dbReference>
<proteinExistence type="inferred from homology"/>
<accession>A0ABT1L8L8</accession>
<dbReference type="PRINTS" id="PR00146">
    <property type="entry name" value="DHPICSNTHASE"/>
</dbReference>
<keyword evidence="1 2" id="KW-0456">Lyase</keyword>
<dbReference type="CDD" id="cd00408">
    <property type="entry name" value="DHDPS-like"/>
    <property type="match status" value="1"/>
</dbReference>
<evidence type="ECO:0000313" key="4">
    <source>
        <dbReference type="Proteomes" id="UP001205890"/>
    </source>
</evidence>
<dbReference type="PANTHER" id="PTHR12128:SF67">
    <property type="entry name" value="BLR3884 PROTEIN"/>
    <property type="match status" value="1"/>
</dbReference>
<dbReference type="PANTHER" id="PTHR12128">
    <property type="entry name" value="DIHYDRODIPICOLINATE SYNTHASE"/>
    <property type="match status" value="1"/>
</dbReference>
<dbReference type="PIRSF" id="PIRSF001365">
    <property type="entry name" value="DHDPS"/>
    <property type="match status" value="1"/>
</dbReference>
<dbReference type="SUPFAM" id="SSF51569">
    <property type="entry name" value="Aldolase"/>
    <property type="match status" value="1"/>
</dbReference>
<dbReference type="Proteomes" id="UP001205890">
    <property type="component" value="Unassembled WGS sequence"/>
</dbReference>
<gene>
    <name evidence="3" type="ORF">NK718_04905</name>
</gene>
<dbReference type="InterPro" id="IPR013785">
    <property type="entry name" value="Aldolase_TIM"/>
</dbReference>
<comment type="caution">
    <text evidence="3">The sequence shown here is derived from an EMBL/GenBank/DDBJ whole genome shotgun (WGS) entry which is preliminary data.</text>
</comment>
<dbReference type="Pfam" id="PF00701">
    <property type="entry name" value="DHDPS"/>
    <property type="match status" value="1"/>
</dbReference>
<reference evidence="3 4" key="1">
    <citation type="submission" date="2022-07" db="EMBL/GenBank/DDBJ databases">
        <authorList>
            <person name="Li W.-J."/>
            <person name="Deng Q.-Q."/>
        </authorList>
    </citation>
    <scope>NUCLEOTIDE SEQUENCE [LARGE SCALE GENOMIC DNA]</scope>
    <source>
        <strain evidence="3 4">SYSU M60028</strain>
    </source>
</reference>
<keyword evidence="4" id="KW-1185">Reference proteome</keyword>